<dbReference type="AlphaFoldDB" id="A0A5N6F732"/>
<dbReference type="CDD" id="cd14688">
    <property type="entry name" value="bZIP_YAP"/>
    <property type="match status" value="1"/>
</dbReference>
<sequence length="304" mass="34124">MSHPLAPYTKTRAPEADKSRLGSKSNRVALSPQQIPLHIRPPPVKERDVPRYPTLTQLTNTIASGPPLSEFSSRLRSDQARMRFLRVENRSQEILDALMRISDDSEISTAASDSDSQSETRESRAGTRKVTTLSAKQLERKRANDLEAQRTIHQRTREHIKSLEDQVAVLKSKGEQFDNVVRRNTALENEIMALKQKLDLVGKTHTHVAQTAQAYSDPAERPVAGNGQVGVSSGTGERKKTNNKPYRVIKNTISEDLCKGEVADRMAKIRKYQARPKRGETRMNMSVLSSSGKGLRSKQNYRKI</sequence>
<feature type="coiled-coil region" evidence="1">
    <location>
        <begin position="146"/>
        <end position="204"/>
    </location>
</feature>
<feature type="region of interest" description="Disordered" evidence="2">
    <location>
        <begin position="213"/>
        <end position="244"/>
    </location>
</feature>
<evidence type="ECO:0000313" key="4">
    <source>
        <dbReference type="Proteomes" id="UP000326799"/>
    </source>
</evidence>
<accession>A0A5N6F732</accession>
<organism evidence="3 4">
    <name type="scientific">Aspergillus novoparasiticus</name>
    <dbReference type="NCBI Taxonomy" id="986946"/>
    <lineage>
        <taxon>Eukaryota</taxon>
        <taxon>Fungi</taxon>
        <taxon>Dikarya</taxon>
        <taxon>Ascomycota</taxon>
        <taxon>Pezizomycotina</taxon>
        <taxon>Eurotiomycetes</taxon>
        <taxon>Eurotiomycetidae</taxon>
        <taxon>Eurotiales</taxon>
        <taxon>Aspergillaceae</taxon>
        <taxon>Aspergillus</taxon>
        <taxon>Aspergillus subgen. Circumdati</taxon>
    </lineage>
</organism>
<dbReference type="Gene3D" id="1.20.5.170">
    <property type="match status" value="1"/>
</dbReference>
<feature type="compositionally biased region" description="Polar residues" evidence="2">
    <location>
        <begin position="22"/>
        <end position="34"/>
    </location>
</feature>
<dbReference type="EMBL" id="ML733393">
    <property type="protein sequence ID" value="KAB8225698.1"/>
    <property type="molecule type" value="Genomic_DNA"/>
</dbReference>
<feature type="compositionally biased region" description="Polar residues" evidence="2">
    <location>
        <begin position="283"/>
        <end position="292"/>
    </location>
</feature>
<feature type="region of interest" description="Disordered" evidence="2">
    <location>
        <begin position="273"/>
        <end position="304"/>
    </location>
</feature>
<evidence type="ECO:0000313" key="3">
    <source>
        <dbReference type="EMBL" id="KAB8225698.1"/>
    </source>
</evidence>
<keyword evidence="4" id="KW-1185">Reference proteome</keyword>
<protein>
    <submittedName>
        <fullName evidence="3">Uncharacterized protein</fullName>
    </submittedName>
</protein>
<feature type="compositionally biased region" description="Polar residues" evidence="2">
    <location>
        <begin position="107"/>
        <end position="117"/>
    </location>
</feature>
<evidence type="ECO:0000256" key="2">
    <source>
        <dbReference type="SAM" id="MobiDB-lite"/>
    </source>
</evidence>
<feature type="region of interest" description="Disordered" evidence="2">
    <location>
        <begin position="1"/>
        <end position="49"/>
    </location>
</feature>
<dbReference type="Proteomes" id="UP000326799">
    <property type="component" value="Unassembled WGS sequence"/>
</dbReference>
<feature type="compositionally biased region" description="Basic residues" evidence="2">
    <location>
        <begin position="295"/>
        <end position="304"/>
    </location>
</feature>
<gene>
    <name evidence="3" type="ORF">BDV33DRAFT_198107</name>
</gene>
<evidence type="ECO:0000256" key="1">
    <source>
        <dbReference type="SAM" id="Coils"/>
    </source>
</evidence>
<proteinExistence type="predicted"/>
<reference evidence="3 4" key="1">
    <citation type="submission" date="2019-04" db="EMBL/GenBank/DDBJ databases">
        <title>Fungal friends and foes A comparative genomics study of 23 Aspergillus species from section Flavi.</title>
        <authorList>
            <consortium name="DOE Joint Genome Institute"/>
            <person name="Kjaerbolling I."/>
            <person name="Vesth T.C."/>
            <person name="Frisvad J.C."/>
            <person name="Nybo J.L."/>
            <person name="Theobald S."/>
            <person name="Kildgaard S."/>
            <person name="Petersen T.I."/>
            <person name="Kuo A."/>
            <person name="Sato A."/>
            <person name="Lyhne E.K."/>
            <person name="Kogle M.E."/>
            <person name="Wiebenga A."/>
            <person name="Kun R.S."/>
            <person name="Lubbers R.J."/>
            <person name="Makela M.R."/>
            <person name="Barry K."/>
            <person name="Chovatia M."/>
            <person name="Clum A."/>
            <person name="Daum C."/>
            <person name="Haridas S."/>
            <person name="He G."/>
            <person name="LaButti K."/>
            <person name="Lipzen A."/>
            <person name="Mondo S."/>
            <person name="Pangilinan J."/>
            <person name="Riley R."/>
            <person name="Salamov A."/>
            <person name="Simmons B.A."/>
            <person name="Magnuson J.K."/>
            <person name="Henrissat B."/>
            <person name="Mortensen U.H."/>
            <person name="Larsen T.O."/>
            <person name="De vries R.P."/>
            <person name="Grigoriev I.V."/>
            <person name="Machida M."/>
            <person name="Baker S.E."/>
            <person name="Andersen M.R."/>
        </authorList>
    </citation>
    <scope>NUCLEOTIDE SEQUENCE [LARGE SCALE GENOMIC DNA]</scope>
    <source>
        <strain evidence="3 4">CBS 126849</strain>
    </source>
</reference>
<name>A0A5N6F732_9EURO</name>
<keyword evidence="1" id="KW-0175">Coiled coil</keyword>
<feature type="region of interest" description="Disordered" evidence="2">
    <location>
        <begin position="105"/>
        <end position="132"/>
    </location>
</feature>